<dbReference type="Gene3D" id="3.40.50.10540">
    <property type="entry name" value="Crotonobetainyl-coa:carnitine coa-transferase, domain 1"/>
    <property type="match status" value="1"/>
</dbReference>
<dbReference type="OrthoDB" id="16747at2759"/>
<organism evidence="3 4">
    <name type="scientific">Jaminaea rosea</name>
    <dbReference type="NCBI Taxonomy" id="1569628"/>
    <lineage>
        <taxon>Eukaryota</taxon>
        <taxon>Fungi</taxon>
        <taxon>Dikarya</taxon>
        <taxon>Basidiomycota</taxon>
        <taxon>Ustilaginomycotina</taxon>
        <taxon>Exobasidiomycetes</taxon>
        <taxon>Microstromatales</taxon>
        <taxon>Microstromatales incertae sedis</taxon>
        <taxon>Jaminaea</taxon>
    </lineage>
</organism>
<dbReference type="Gene3D" id="3.30.1540.10">
    <property type="entry name" value="formyl-coa transferase, domain 3"/>
    <property type="match status" value="1"/>
</dbReference>
<gene>
    <name evidence="3" type="ORF">BDZ90DRAFT_220296</name>
</gene>
<evidence type="ECO:0000256" key="2">
    <source>
        <dbReference type="SAM" id="MobiDB-lite"/>
    </source>
</evidence>
<dbReference type="InterPro" id="IPR003673">
    <property type="entry name" value="CoA-Trfase_fam_III"/>
</dbReference>
<dbReference type="InterPro" id="IPR050509">
    <property type="entry name" value="CoA-transferase_III"/>
</dbReference>
<keyword evidence="4" id="KW-1185">Reference proteome</keyword>
<dbReference type="PANTHER" id="PTHR48228:SF5">
    <property type="entry name" value="ALPHA-METHYLACYL-COA RACEMASE"/>
    <property type="match status" value="1"/>
</dbReference>
<name>A0A316URI3_9BASI</name>
<reference evidence="3 4" key="1">
    <citation type="journal article" date="2018" name="Mol. Biol. Evol.">
        <title>Broad Genomic Sampling Reveals a Smut Pathogenic Ancestry of the Fungal Clade Ustilaginomycotina.</title>
        <authorList>
            <person name="Kijpornyongpan T."/>
            <person name="Mondo S.J."/>
            <person name="Barry K."/>
            <person name="Sandor L."/>
            <person name="Lee J."/>
            <person name="Lipzen A."/>
            <person name="Pangilinan J."/>
            <person name="LaButti K."/>
            <person name="Hainaut M."/>
            <person name="Henrissat B."/>
            <person name="Grigoriev I.V."/>
            <person name="Spatafora J.W."/>
            <person name="Aime M.C."/>
        </authorList>
    </citation>
    <scope>NUCLEOTIDE SEQUENCE [LARGE SCALE GENOMIC DNA]</scope>
    <source>
        <strain evidence="3 4">MCA 5214</strain>
    </source>
</reference>
<proteinExistence type="inferred from homology"/>
<dbReference type="STRING" id="1569628.A0A316URI3"/>
<dbReference type="EMBL" id="KZ819668">
    <property type="protein sequence ID" value="PWN27388.1"/>
    <property type="molecule type" value="Genomic_DNA"/>
</dbReference>
<comment type="similarity">
    <text evidence="1">Belongs to the CoA-transferase III family.</text>
</comment>
<dbReference type="GO" id="GO:0016740">
    <property type="term" value="F:transferase activity"/>
    <property type="evidence" value="ECO:0007669"/>
    <property type="project" value="UniProtKB-KW"/>
</dbReference>
<dbReference type="RefSeq" id="XP_025362000.1">
    <property type="nucleotide sequence ID" value="XM_025504429.1"/>
</dbReference>
<keyword evidence="3" id="KW-0808">Transferase</keyword>
<dbReference type="InterPro" id="IPR023606">
    <property type="entry name" value="CoA-Trfase_III_dom_1_sf"/>
</dbReference>
<dbReference type="GeneID" id="37026252"/>
<sequence length="445" mass="47209">MASLLKKAFGLSGVDGNPSNQPPLHGLRVVEFAGLAPGPLVGLILADFGADVIRIDKVGASINPDGLARGKRSISVDPKTADGLETLRRLVEKADVVIDPFRPGVLERLGLGPEEAARSNERVIFARLTGFQRQGPYANMAGHDINYIALSGLLSMLGSSGGAPQPPVNILGDFAGGSLICVLGILLALVERARSGKGQVVEADMVTGARYVSTFLLLSSYLEHPEWGKILGDGTNETRGSGMLDGGAPWYGVYRTMDDGWMSVGAIEPQFYAELLRLLKESSSREAGLQHPSAKKQHDKSLWPSLREYFTLAFASKTRAEWEKIFLGTDACCVPVLTRDEAAVSGITPGLSREAIVEDGDTAVPSPAPVLTRTPARVAAGSPHAAPDADGYEPLLTPGEHSLAVLREWLGTSDDEARKLARDRSVGGSELDDLEPEATAGKAKL</sequence>
<dbReference type="AlphaFoldDB" id="A0A316URI3"/>
<dbReference type="Proteomes" id="UP000245884">
    <property type="component" value="Unassembled WGS sequence"/>
</dbReference>
<dbReference type="SUPFAM" id="SSF89796">
    <property type="entry name" value="CoA-transferase family III (CaiB/BaiF)"/>
    <property type="match status" value="1"/>
</dbReference>
<dbReference type="Pfam" id="PF02515">
    <property type="entry name" value="CoA_transf_3"/>
    <property type="match status" value="1"/>
</dbReference>
<evidence type="ECO:0000256" key="1">
    <source>
        <dbReference type="ARBA" id="ARBA00008383"/>
    </source>
</evidence>
<accession>A0A316URI3</accession>
<feature type="region of interest" description="Disordered" evidence="2">
    <location>
        <begin position="420"/>
        <end position="445"/>
    </location>
</feature>
<protein>
    <submittedName>
        <fullName evidence="3">CoA-transferase family III</fullName>
    </submittedName>
</protein>
<evidence type="ECO:0000313" key="4">
    <source>
        <dbReference type="Proteomes" id="UP000245884"/>
    </source>
</evidence>
<dbReference type="PANTHER" id="PTHR48228">
    <property type="entry name" value="SUCCINYL-COA--D-CITRAMALATE COA-TRANSFERASE"/>
    <property type="match status" value="1"/>
</dbReference>
<dbReference type="InterPro" id="IPR044855">
    <property type="entry name" value="CoA-Trfase_III_dom3_sf"/>
</dbReference>
<evidence type="ECO:0000313" key="3">
    <source>
        <dbReference type="EMBL" id="PWN27388.1"/>
    </source>
</evidence>